<name>A0A1N7L0K1_9PROT</name>
<keyword evidence="1" id="KW-0812">Transmembrane</keyword>
<protein>
    <recommendedName>
        <fullName evidence="4">SxtJ</fullName>
    </recommendedName>
</protein>
<keyword evidence="1" id="KW-1133">Transmembrane helix</keyword>
<feature type="transmembrane region" description="Helical" evidence="1">
    <location>
        <begin position="30"/>
        <end position="50"/>
    </location>
</feature>
<feature type="transmembrane region" description="Helical" evidence="1">
    <location>
        <begin position="56"/>
        <end position="80"/>
    </location>
</feature>
<proteinExistence type="predicted"/>
<reference evidence="2 3" key="1">
    <citation type="submission" date="2017-01" db="EMBL/GenBank/DDBJ databases">
        <authorList>
            <person name="Mah S.A."/>
            <person name="Swanson W.J."/>
            <person name="Moy G.W."/>
            <person name="Vacquier V.D."/>
        </authorList>
    </citation>
    <scope>NUCLEOTIDE SEQUENCE [LARGE SCALE GENOMIC DNA]</scope>
    <source>
        <strain evidence="2 3">DSM 11589</strain>
    </source>
</reference>
<organism evidence="2 3">
    <name type="scientific">Insolitispirillum peregrinum</name>
    <dbReference type="NCBI Taxonomy" id="80876"/>
    <lineage>
        <taxon>Bacteria</taxon>
        <taxon>Pseudomonadati</taxon>
        <taxon>Pseudomonadota</taxon>
        <taxon>Alphaproteobacteria</taxon>
        <taxon>Rhodospirillales</taxon>
        <taxon>Novispirillaceae</taxon>
        <taxon>Insolitispirillum</taxon>
    </lineage>
</organism>
<keyword evidence="3" id="KW-1185">Reference proteome</keyword>
<sequence length="123" mass="13926">MSDKIFGTVWLFILSGMMLLPLISGVPPRWLLLFPIAILAAIVLLRPSLLGPLNRLWQAFGTVMHTCVSTLALLVLYFLIFTPGAWFVRLCGHNPVTRTFDPAADSYWTRHQPPQPTDFTRPY</sequence>
<evidence type="ECO:0000313" key="2">
    <source>
        <dbReference type="EMBL" id="SIS67355.1"/>
    </source>
</evidence>
<dbReference type="EMBL" id="FTOA01000003">
    <property type="protein sequence ID" value="SIS67355.1"/>
    <property type="molecule type" value="Genomic_DNA"/>
</dbReference>
<dbReference type="STRING" id="80876.SAMN05421779_10329"/>
<dbReference type="Proteomes" id="UP000185678">
    <property type="component" value="Unassembled WGS sequence"/>
</dbReference>
<accession>A0A1N7L0K1</accession>
<gene>
    <name evidence="2" type="ORF">SAMN05421779_10329</name>
</gene>
<evidence type="ECO:0000256" key="1">
    <source>
        <dbReference type="SAM" id="Phobius"/>
    </source>
</evidence>
<dbReference type="AlphaFoldDB" id="A0A1N7L0K1"/>
<feature type="transmembrane region" description="Helical" evidence="1">
    <location>
        <begin position="6"/>
        <end position="23"/>
    </location>
</feature>
<evidence type="ECO:0000313" key="3">
    <source>
        <dbReference type="Proteomes" id="UP000185678"/>
    </source>
</evidence>
<evidence type="ECO:0008006" key="4">
    <source>
        <dbReference type="Google" id="ProtNLM"/>
    </source>
</evidence>
<keyword evidence="1" id="KW-0472">Membrane</keyword>